<organism evidence="6 7">
    <name type="scientific">[Bacillus] enclensis</name>
    <dbReference type="NCBI Taxonomy" id="1402860"/>
    <lineage>
        <taxon>Bacteria</taxon>
        <taxon>Bacillati</taxon>
        <taxon>Bacillota</taxon>
        <taxon>Bacilli</taxon>
        <taxon>Bacillales</taxon>
        <taxon>Bacillaceae</taxon>
        <taxon>Rossellomorea</taxon>
    </lineage>
</organism>
<keyword evidence="2" id="KW-0597">Phosphoprotein</keyword>
<dbReference type="SUPFAM" id="SSF55073">
    <property type="entry name" value="Nucleotide cyclase"/>
    <property type="match status" value="1"/>
</dbReference>
<dbReference type="CDD" id="cd00156">
    <property type="entry name" value="REC"/>
    <property type="match status" value="1"/>
</dbReference>
<dbReference type="CDD" id="cd01949">
    <property type="entry name" value="GGDEF"/>
    <property type="match status" value="1"/>
</dbReference>
<feature type="domain" description="Response regulatory" evidence="3">
    <location>
        <begin position="406"/>
        <end position="529"/>
    </location>
</feature>
<reference evidence="7" key="1">
    <citation type="submission" date="2016-08" db="EMBL/GenBank/DDBJ databases">
        <authorList>
            <person name="Varghese N."/>
            <person name="Submissions Spin"/>
        </authorList>
    </citation>
    <scope>NUCLEOTIDE SEQUENCE [LARGE SCALE GENOMIC DNA]</scope>
    <source>
        <strain evidence="7">SGD-1123</strain>
    </source>
</reference>
<dbReference type="PROSITE" id="PS50110">
    <property type="entry name" value="RESPONSE_REGULATORY"/>
    <property type="match status" value="2"/>
</dbReference>
<dbReference type="InterPro" id="IPR029787">
    <property type="entry name" value="Nucleotide_cyclase"/>
</dbReference>
<dbReference type="GO" id="GO:0005886">
    <property type="term" value="C:plasma membrane"/>
    <property type="evidence" value="ECO:0007669"/>
    <property type="project" value="TreeGrafter"/>
</dbReference>
<dbReference type="GO" id="GO:0043709">
    <property type="term" value="P:cell adhesion involved in single-species biofilm formation"/>
    <property type="evidence" value="ECO:0007669"/>
    <property type="project" value="TreeGrafter"/>
</dbReference>
<gene>
    <name evidence="6" type="ORF">GA0061094_3721</name>
</gene>
<dbReference type="PANTHER" id="PTHR45138:SF9">
    <property type="entry name" value="DIGUANYLATE CYCLASE DGCM-RELATED"/>
    <property type="match status" value="1"/>
</dbReference>
<accession>A0A0V8HBQ3</accession>
<keyword evidence="7" id="KW-1185">Reference proteome</keyword>
<evidence type="ECO:0000259" key="5">
    <source>
        <dbReference type="PROSITE" id="PS50894"/>
    </source>
</evidence>
<feature type="domain" description="HPt" evidence="5">
    <location>
        <begin position="1"/>
        <end position="94"/>
    </location>
</feature>
<dbReference type="SUPFAM" id="SSF47226">
    <property type="entry name" value="Histidine-containing phosphotransfer domain, HPT domain"/>
    <property type="match status" value="1"/>
</dbReference>
<protein>
    <submittedName>
        <fullName evidence="6">Diguanylate cyclase (GGDEF) domain-containing protein</fullName>
    </submittedName>
</protein>
<dbReference type="GO" id="GO:0052621">
    <property type="term" value="F:diguanylate cyclase activity"/>
    <property type="evidence" value="ECO:0007669"/>
    <property type="project" value="TreeGrafter"/>
</dbReference>
<dbReference type="InterPro" id="IPR008207">
    <property type="entry name" value="Sig_transdc_His_kin_Hpt_dom"/>
</dbReference>
<dbReference type="Pfam" id="PF00990">
    <property type="entry name" value="GGDEF"/>
    <property type="match status" value="1"/>
</dbReference>
<feature type="modified residue" description="4-aspartylphosphate" evidence="2">
    <location>
        <position position="156"/>
    </location>
</feature>
<dbReference type="InterPro" id="IPR036641">
    <property type="entry name" value="HPT_dom_sf"/>
</dbReference>
<proteinExistence type="predicted"/>
<evidence type="ECO:0000313" key="7">
    <source>
        <dbReference type="Proteomes" id="UP000181997"/>
    </source>
</evidence>
<dbReference type="InterPro" id="IPR050469">
    <property type="entry name" value="Diguanylate_Cyclase"/>
</dbReference>
<dbReference type="Gene3D" id="3.30.70.270">
    <property type="match status" value="1"/>
</dbReference>
<evidence type="ECO:0000259" key="3">
    <source>
        <dbReference type="PROSITE" id="PS50110"/>
    </source>
</evidence>
<dbReference type="GO" id="GO:0000160">
    <property type="term" value="P:phosphorelay signal transduction system"/>
    <property type="evidence" value="ECO:0007669"/>
    <property type="project" value="InterPro"/>
</dbReference>
<dbReference type="CDD" id="cd17574">
    <property type="entry name" value="REC_OmpR"/>
    <property type="match status" value="1"/>
</dbReference>
<dbReference type="InterPro" id="IPR043128">
    <property type="entry name" value="Rev_trsase/Diguanyl_cyclase"/>
</dbReference>
<dbReference type="SUPFAM" id="SSF52172">
    <property type="entry name" value="CheY-like"/>
    <property type="match status" value="2"/>
</dbReference>
<dbReference type="Pfam" id="PF01627">
    <property type="entry name" value="Hpt"/>
    <property type="match status" value="1"/>
</dbReference>
<dbReference type="FunFam" id="3.30.70.270:FF:000001">
    <property type="entry name" value="Diguanylate cyclase domain protein"/>
    <property type="match status" value="1"/>
</dbReference>
<dbReference type="EMBL" id="FMAU01000005">
    <property type="protein sequence ID" value="SCC28744.1"/>
    <property type="molecule type" value="Genomic_DNA"/>
</dbReference>
<dbReference type="InterPro" id="IPR000160">
    <property type="entry name" value="GGDEF_dom"/>
</dbReference>
<dbReference type="GO" id="GO:1902201">
    <property type="term" value="P:negative regulation of bacterial-type flagellum-dependent cell motility"/>
    <property type="evidence" value="ECO:0007669"/>
    <property type="project" value="TreeGrafter"/>
</dbReference>
<dbReference type="AlphaFoldDB" id="A0A0V8HBQ3"/>
<evidence type="ECO:0000313" key="6">
    <source>
        <dbReference type="EMBL" id="SCC28744.1"/>
    </source>
</evidence>
<dbReference type="PANTHER" id="PTHR45138">
    <property type="entry name" value="REGULATORY COMPONENTS OF SENSORY TRANSDUCTION SYSTEM"/>
    <property type="match status" value="1"/>
</dbReference>
<feature type="domain" description="Response regulatory" evidence="3">
    <location>
        <begin position="107"/>
        <end position="223"/>
    </location>
</feature>
<dbReference type="InterPro" id="IPR011006">
    <property type="entry name" value="CheY-like_superfamily"/>
</dbReference>
<evidence type="ECO:0000256" key="2">
    <source>
        <dbReference type="PROSITE-ProRule" id="PRU00169"/>
    </source>
</evidence>
<dbReference type="NCBIfam" id="TIGR00254">
    <property type="entry name" value="GGDEF"/>
    <property type="match status" value="1"/>
</dbReference>
<feature type="modified residue" description="Phosphohistidine" evidence="1">
    <location>
        <position position="35"/>
    </location>
</feature>
<evidence type="ECO:0000259" key="4">
    <source>
        <dbReference type="PROSITE" id="PS50887"/>
    </source>
</evidence>
<evidence type="ECO:0000256" key="1">
    <source>
        <dbReference type="PROSITE-ProRule" id="PRU00110"/>
    </source>
</evidence>
<dbReference type="Proteomes" id="UP000181997">
    <property type="component" value="Unassembled WGS sequence"/>
</dbReference>
<sequence length="533" mass="62069">MEKYQKHFLNNFRKKLEKWEAEPEVSHTELYRFVHSLAGTASTLGLDHIGGLARKLMDTMDERDDRMLAIAEWRTMLFDIIEAYYQLEEGEADARLGMREKDGDKPVLLLVDDDTSFLMYMKEQLENIGWYVVPVANPQKAVMSFYDVRPDCAIIDIYMDETDGFEVLDFFKQKLKQQFIPTVMVSVDDRKETRMKCYELGADDFIPKPFDIDEFIVRVKRQIERKKQIEELVLIDELTHVYNRKYLTQAYDQVKSIWQRRKETSSIAVLDIDHFKQVNDQYGHLAGDKVLTEFASFLKKNTRGQDVIVRYGGEEFVVLCLSTTGQDAHTFLDRCRQEFSRHIFNEPDAFTCTFSAGIAEITDPSKPMDEWLRLADQALYEVKENGRNSVKLDSESTDIQHMKTIKVAIVDDDPIIRTVMRDIVSKLPSEQDVQYDIQSFNDGASFMESDWHLESLCLVILDGVMPKMDGLEVLERLRSRNDADRYKVLMLTSRSSEKDISRSLQLGADDYMTKPFKLLELEARLRQILKRMG</sequence>
<dbReference type="RefSeq" id="WP_058299630.1">
    <property type="nucleotide sequence ID" value="NZ_FMAU01000005.1"/>
</dbReference>
<dbReference type="Pfam" id="PF00072">
    <property type="entry name" value="Response_reg"/>
    <property type="match status" value="2"/>
</dbReference>
<feature type="domain" description="GGDEF" evidence="4">
    <location>
        <begin position="263"/>
        <end position="395"/>
    </location>
</feature>
<dbReference type="PROSITE" id="PS50894">
    <property type="entry name" value="HPT"/>
    <property type="match status" value="1"/>
</dbReference>
<dbReference type="SMART" id="SM00448">
    <property type="entry name" value="REC"/>
    <property type="match status" value="2"/>
</dbReference>
<dbReference type="SMART" id="SM00267">
    <property type="entry name" value="GGDEF"/>
    <property type="match status" value="1"/>
</dbReference>
<dbReference type="Gene3D" id="1.20.120.160">
    <property type="entry name" value="HPT domain"/>
    <property type="match status" value="1"/>
</dbReference>
<dbReference type="InterPro" id="IPR001789">
    <property type="entry name" value="Sig_transdc_resp-reg_receiver"/>
</dbReference>
<dbReference type="OrthoDB" id="9759607at2"/>
<feature type="modified residue" description="4-aspartylphosphate" evidence="2">
    <location>
        <position position="462"/>
    </location>
</feature>
<dbReference type="Gene3D" id="3.40.50.2300">
    <property type="match status" value="2"/>
</dbReference>
<name>A0A0V8HBQ3_9BACI</name>
<dbReference type="PROSITE" id="PS50887">
    <property type="entry name" value="GGDEF"/>
    <property type="match status" value="1"/>
</dbReference>